<sequence>MLRPDRMSKVSVTGSKRVMPEVIEAVYALNEVHLSDYDGSWAAFDNGDPIAGADEASERLVTVRALESTLDIDREEVEPEPGVEDREARLERVRSRVNELDDERTELRDERRRVEDRLDRIEPFADLGIDLDLLSGYRSVEVGVVSGPEAEIEAALAESEEIRAYETFTGGDVVAIVAAPAEGYSVGDGVIDDALVGVDLTRHELPDTDRSPEAYADELDARRRELDAELEDVEARLEQVAREEGSFLVGLERRLTMEVQQAEAPLQFATTDRAFVAEGWIRTKQYDTLVAAVTDAVGESVEIEELERADYDDHGHPTHTEEVDHDDGDGNGGSGPDSEEPAADDSEREPARAATDGGQARAGGDIVTIDDEPPVVQDNTRAAKPFEFLLQMIARPKYSELDPTFFLLLTFPAFFGFMLGDLGYGLLYGTVGFLLYSRFDDDVVRSLGAIGLWAGGFTMLFGILYGEVFGMHVLGDVLFGGSPPMHKGLQPAYAEYSQTWLMVSVLLGLAHLTLGYVLGFINDMKHGVAESYLEHGSWALLMLGFWTWVFSRHTSGVKPDFLYEALGSGSGAAYELGYTGLPADVGLYVGVPVAVIGLVTMIYGEVKHYGGLGIIIGLLESFSVLGDVLSYLRIAAVILAKAGMAFVVNMLFFGVYVDDHGGWHFGTGGMPDSEAVGALEAGETVAYHGYEVTEIMFGGLLHGGLLSAAVGVVVLVVGHIVVLLLGVTSAGLQGIRLEYVEFFEKFYEGGGRKFEPFGHGSADGEE</sequence>
<dbReference type="AlphaFoldDB" id="A0ABD5QK00"/>
<organism evidence="13 14">
    <name type="scientific">Saliphagus infecundisoli</name>
    <dbReference type="NCBI Taxonomy" id="1849069"/>
    <lineage>
        <taxon>Archaea</taxon>
        <taxon>Methanobacteriati</taxon>
        <taxon>Methanobacteriota</taxon>
        <taxon>Stenosarchaea group</taxon>
        <taxon>Halobacteria</taxon>
        <taxon>Halobacteriales</taxon>
        <taxon>Natrialbaceae</taxon>
        <taxon>Saliphagus</taxon>
    </lineage>
</organism>
<evidence type="ECO:0000256" key="4">
    <source>
        <dbReference type="ARBA" id="ARBA00022692"/>
    </source>
</evidence>
<keyword evidence="14" id="KW-1185">Reference proteome</keyword>
<evidence type="ECO:0000256" key="12">
    <source>
        <dbReference type="SAM" id="Phobius"/>
    </source>
</evidence>
<reference evidence="13 14" key="1">
    <citation type="journal article" date="2019" name="Int. J. Syst. Evol. Microbiol.">
        <title>The Global Catalogue of Microorganisms (GCM) 10K type strain sequencing project: providing services to taxonomists for standard genome sequencing and annotation.</title>
        <authorList>
            <consortium name="The Broad Institute Genomics Platform"/>
            <consortium name="The Broad Institute Genome Sequencing Center for Infectious Disease"/>
            <person name="Wu L."/>
            <person name="Ma J."/>
        </authorList>
    </citation>
    <scope>NUCLEOTIDE SEQUENCE [LARGE SCALE GENOMIC DNA]</scope>
    <source>
        <strain evidence="13 14">CGMCC 1.15824</strain>
    </source>
</reference>
<comment type="similarity">
    <text evidence="2">Belongs to the V-ATPase 116 kDa subunit family.</text>
</comment>
<evidence type="ECO:0000256" key="2">
    <source>
        <dbReference type="ARBA" id="ARBA00009904"/>
    </source>
</evidence>
<feature type="transmembrane region" description="Helical" evidence="12">
    <location>
        <begin position="585"/>
        <end position="603"/>
    </location>
</feature>
<dbReference type="GO" id="GO:0006811">
    <property type="term" value="P:monoatomic ion transport"/>
    <property type="evidence" value="ECO:0007669"/>
    <property type="project" value="UniProtKB-KW"/>
</dbReference>
<keyword evidence="4 12" id="KW-0812">Transmembrane</keyword>
<comment type="subcellular location">
    <subcellularLocation>
        <location evidence="1">Membrane</location>
        <topology evidence="1">Multi-pass membrane protein</topology>
    </subcellularLocation>
</comment>
<evidence type="ECO:0000256" key="8">
    <source>
        <dbReference type="ARBA" id="ARBA00059506"/>
    </source>
</evidence>
<comment type="caution">
    <text evidence="13">The sequence shown here is derived from an EMBL/GenBank/DDBJ whole genome shotgun (WGS) entry which is preliminary data.</text>
</comment>
<accession>A0ABD5QK00</accession>
<keyword evidence="7 12" id="KW-0472">Membrane</keyword>
<feature type="transmembrane region" description="Helical" evidence="12">
    <location>
        <begin position="499"/>
        <end position="520"/>
    </location>
</feature>
<feature type="coiled-coil region" evidence="10">
    <location>
        <begin position="83"/>
        <end position="117"/>
    </location>
</feature>
<evidence type="ECO:0000256" key="1">
    <source>
        <dbReference type="ARBA" id="ARBA00004141"/>
    </source>
</evidence>
<feature type="region of interest" description="Disordered" evidence="11">
    <location>
        <begin position="306"/>
        <end position="372"/>
    </location>
</feature>
<feature type="compositionally biased region" description="Basic and acidic residues" evidence="11">
    <location>
        <begin position="306"/>
        <end position="322"/>
    </location>
</feature>
<name>A0ABD5QK00_9EURY</name>
<keyword evidence="6" id="KW-0406">Ion transport</keyword>
<feature type="transmembrane region" description="Helical" evidence="12">
    <location>
        <begin position="447"/>
        <end position="466"/>
    </location>
</feature>
<evidence type="ECO:0000256" key="7">
    <source>
        <dbReference type="ARBA" id="ARBA00023136"/>
    </source>
</evidence>
<dbReference type="EMBL" id="JBHSJG010000056">
    <property type="protein sequence ID" value="MFC4989972.1"/>
    <property type="molecule type" value="Genomic_DNA"/>
</dbReference>
<feature type="compositionally biased region" description="Acidic residues" evidence="11">
    <location>
        <begin position="337"/>
        <end position="347"/>
    </location>
</feature>
<feature type="transmembrane region" description="Helical" evidence="12">
    <location>
        <begin position="532"/>
        <end position="549"/>
    </location>
</feature>
<evidence type="ECO:0000313" key="14">
    <source>
        <dbReference type="Proteomes" id="UP001595925"/>
    </source>
</evidence>
<feature type="transmembrane region" description="Helical" evidence="12">
    <location>
        <begin position="705"/>
        <end position="727"/>
    </location>
</feature>
<evidence type="ECO:0000256" key="6">
    <source>
        <dbReference type="ARBA" id="ARBA00023065"/>
    </source>
</evidence>
<evidence type="ECO:0000256" key="10">
    <source>
        <dbReference type="SAM" id="Coils"/>
    </source>
</evidence>
<dbReference type="GO" id="GO:0016020">
    <property type="term" value="C:membrane"/>
    <property type="evidence" value="ECO:0007669"/>
    <property type="project" value="UniProtKB-SubCell"/>
</dbReference>
<feature type="transmembrane region" description="Helical" evidence="12">
    <location>
        <begin position="405"/>
        <end position="435"/>
    </location>
</feature>
<evidence type="ECO:0000313" key="13">
    <source>
        <dbReference type="EMBL" id="MFC4989972.1"/>
    </source>
</evidence>
<comment type="function">
    <text evidence="8">Component of the A-type ATP synthase that produces ATP from ADP in the presence of a proton gradient across the membrane.</text>
</comment>
<gene>
    <name evidence="13" type="ORF">ACFPFO_19835</name>
</gene>
<dbReference type="RefSeq" id="WP_224827666.1">
    <property type="nucleotide sequence ID" value="NZ_JAIVEF010000002.1"/>
</dbReference>
<protein>
    <recommendedName>
        <fullName evidence="9">A-type ATP synthase subunit I</fullName>
    </recommendedName>
</protein>
<dbReference type="PANTHER" id="PTHR11629">
    <property type="entry name" value="VACUOLAR PROTON ATPASES"/>
    <property type="match status" value="1"/>
</dbReference>
<dbReference type="PANTHER" id="PTHR11629:SF63">
    <property type="entry name" value="V-TYPE PROTON ATPASE SUBUNIT A"/>
    <property type="match status" value="1"/>
</dbReference>
<keyword evidence="10" id="KW-0175">Coiled coil</keyword>
<evidence type="ECO:0000256" key="5">
    <source>
        <dbReference type="ARBA" id="ARBA00022989"/>
    </source>
</evidence>
<feature type="coiled-coil region" evidence="10">
    <location>
        <begin position="216"/>
        <end position="243"/>
    </location>
</feature>
<evidence type="ECO:0000256" key="11">
    <source>
        <dbReference type="SAM" id="MobiDB-lite"/>
    </source>
</evidence>
<keyword evidence="3" id="KW-0813">Transport</keyword>
<evidence type="ECO:0000256" key="3">
    <source>
        <dbReference type="ARBA" id="ARBA00022448"/>
    </source>
</evidence>
<proteinExistence type="inferred from homology"/>
<dbReference type="Proteomes" id="UP001595925">
    <property type="component" value="Unassembled WGS sequence"/>
</dbReference>
<evidence type="ECO:0000256" key="9">
    <source>
        <dbReference type="ARBA" id="ARBA00068671"/>
    </source>
</evidence>
<feature type="transmembrane region" description="Helical" evidence="12">
    <location>
        <begin position="636"/>
        <end position="657"/>
    </location>
</feature>
<dbReference type="InterPro" id="IPR002490">
    <property type="entry name" value="V-ATPase_116kDa_su"/>
</dbReference>
<keyword evidence="5 12" id="KW-1133">Transmembrane helix</keyword>